<accession>A0ABN9JIY7</accession>
<comment type="caution">
    <text evidence="1">The sequence shown here is derived from an EMBL/GenBank/DDBJ whole genome shotgun (WGS) entry which is preliminary data.</text>
</comment>
<proteinExistence type="predicted"/>
<sequence length="145" mass="16134">MTDCVHNKRRMDTVPQTVELSTKRQNRRHPMEWRRSVVEQTFEPGASVARIARENNINANQLWGWRKLYAQGLLIEAGQTDAMLPVVVNVQPDRSAEHVPVSMEAPAPAAAANGSIQLQHGNTSVRIEGAPDSTILGLILEHILR</sequence>
<protein>
    <recommendedName>
        <fullName evidence="3">Transposase</fullName>
    </recommendedName>
</protein>
<dbReference type="PANTHER" id="PTHR37936">
    <property type="entry name" value="TRANSPOSASE INSC FOR INSERTION ELEMENT IS2A-RELATED"/>
    <property type="match status" value="1"/>
</dbReference>
<dbReference type="InterPro" id="IPR010921">
    <property type="entry name" value="Trp_repressor/repl_initiator"/>
</dbReference>
<dbReference type="PANTHER" id="PTHR37936:SF3">
    <property type="entry name" value="TRANSPOSASE INSC FOR INSERTION ELEMENT IS2A-RELATED"/>
    <property type="match status" value="1"/>
</dbReference>
<dbReference type="Pfam" id="PF01527">
    <property type="entry name" value="HTH_Tnp_1"/>
    <property type="match status" value="1"/>
</dbReference>
<keyword evidence="2" id="KW-1185">Reference proteome</keyword>
<evidence type="ECO:0000313" key="2">
    <source>
        <dbReference type="Proteomes" id="UP001189813"/>
    </source>
</evidence>
<dbReference type="NCBIfam" id="NF047595">
    <property type="entry name" value="IS66_ISRel24_TnpA"/>
    <property type="match status" value="1"/>
</dbReference>
<evidence type="ECO:0000313" key="1">
    <source>
        <dbReference type="EMBL" id="CAJ0809828.1"/>
    </source>
</evidence>
<dbReference type="Proteomes" id="UP001189813">
    <property type="component" value="Unassembled WGS sequence"/>
</dbReference>
<reference evidence="1 2" key="1">
    <citation type="submission" date="2023-07" db="EMBL/GenBank/DDBJ databases">
        <authorList>
            <person name="Peeters C."/>
        </authorList>
    </citation>
    <scope>NUCLEOTIDE SEQUENCE [LARGE SCALE GENOMIC DNA]</scope>
    <source>
        <strain evidence="1 2">LMG 19083</strain>
    </source>
</reference>
<name>A0ABN9JIY7_9RALS</name>
<evidence type="ECO:0008006" key="3">
    <source>
        <dbReference type="Google" id="ProtNLM"/>
    </source>
</evidence>
<dbReference type="EMBL" id="CATZBU010000041">
    <property type="protein sequence ID" value="CAJ0809828.1"/>
    <property type="molecule type" value="Genomic_DNA"/>
</dbReference>
<organism evidence="1 2">
    <name type="scientific">Ralstonia psammae</name>
    <dbReference type="NCBI Taxonomy" id="3058598"/>
    <lineage>
        <taxon>Bacteria</taxon>
        <taxon>Pseudomonadati</taxon>
        <taxon>Pseudomonadota</taxon>
        <taxon>Betaproteobacteria</taxon>
        <taxon>Burkholderiales</taxon>
        <taxon>Burkholderiaceae</taxon>
        <taxon>Ralstonia</taxon>
    </lineage>
</organism>
<dbReference type="SUPFAM" id="SSF48295">
    <property type="entry name" value="TrpR-like"/>
    <property type="match status" value="1"/>
</dbReference>
<gene>
    <name evidence="1" type="ORF">LMG19083_05034</name>
</gene>
<dbReference type="InterPro" id="IPR002514">
    <property type="entry name" value="Transposase_8"/>
</dbReference>